<dbReference type="InterPro" id="IPR035965">
    <property type="entry name" value="PAS-like_dom_sf"/>
</dbReference>
<dbReference type="PANTHER" id="PTHR43156">
    <property type="entry name" value="STAGE II SPORULATION PROTEIN E-RELATED"/>
    <property type="match status" value="1"/>
</dbReference>
<evidence type="ECO:0000313" key="5">
    <source>
        <dbReference type="Proteomes" id="UP000470246"/>
    </source>
</evidence>
<dbReference type="InterPro" id="IPR029016">
    <property type="entry name" value="GAF-like_dom_sf"/>
</dbReference>
<comment type="caution">
    <text evidence="4">The sequence shown here is derived from an EMBL/GenBank/DDBJ whole genome shotgun (WGS) entry which is preliminary data.</text>
</comment>
<dbReference type="Gene3D" id="3.30.450.20">
    <property type="entry name" value="PAS domain"/>
    <property type="match status" value="1"/>
</dbReference>
<name>A0A7K3VXF0_9ACTN</name>
<evidence type="ECO:0000256" key="2">
    <source>
        <dbReference type="SAM" id="MobiDB-lite"/>
    </source>
</evidence>
<reference evidence="4 5" key="1">
    <citation type="submission" date="2020-02" db="EMBL/GenBank/DDBJ databases">
        <title>Geodermatophilus sabuli CPCC 205279 I12A-02694.</title>
        <authorList>
            <person name="Jiang Z."/>
        </authorList>
    </citation>
    <scope>NUCLEOTIDE SEQUENCE [LARGE SCALE GENOMIC DNA]</scope>
    <source>
        <strain evidence="4 5">I12A-02694</strain>
    </source>
</reference>
<dbReference type="InterPro" id="IPR003018">
    <property type="entry name" value="GAF"/>
</dbReference>
<dbReference type="SUPFAM" id="SSF55785">
    <property type="entry name" value="PYP-like sensor domain (PAS domain)"/>
    <property type="match status" value="1"/>
</dbReference>
<dbReference type="InterPro" id="IPR013656">
    <property type="entry name" value="PAS_4"/>
</dbReference>
<dbReference type="InterPro" id="IPR052016">
    <property type="entry name" value="Bact_Sigma-Reg"/>
</dbReference>
<dbReference type="SUPFAM" id="SSF81606">
    <property type="entry name" value="PP2C-like"/>
    <property type="match status" value="1"/>
</dbReference>
<dbReference type="AlphaFoldDB" id="A0A7K3VXF0"/>
<keyword evidence="5" id="KW-1185">Reference proteome</keyword>
<gene>
    <name evidence="4" type="ORF">GCU56_02540</name>
</gene>
<dbReference type="CDD" id="cd00130">
    <property type="entry name" value="PAS"/>
    <property type="match status" value="1"/>
</dbReference>
<dbReference type="GO" id="GO:0016791">
    <property type="term" value="F:phosphatase activity"/>
    <property type="evidence" value="ECO:0007669"/>
    <property type="project" value="TreeGrafter"/>
</dbReference>
<dbReference type="EMBL" id="JAAGWF010000003">
    <property type="protein sequence ID" value="NEK56753.1"/>
    <property type="molecule type" value="Genomic_DNA"/>
</dbReference>
<dbReference type="Gene3D" id="3.30.450.40">
    <property type="match status" value="1"/>
</dbReference>
<dbReference type="Pfam" id="PF07228">
    <property type="entry name" value="SpoIIE"/>
    <property type="match status" value="1"/>
</dbReference>
<evidence type="ECO:0000259" key="3">
    <source>
        <dbReference type="PROSITE" id="PS50112"/>
    </source>
</evidence>
<dbReference type="Proteomes" id="UP000470246">
    <property type="component" value="Unassembled WGS sequence"/>
</dbReference>
<dbReference type="InterPro" id="IPR036457">
    <property type="entry name" value="PPM-type-like_dom_sf"/>
</dbReference>
<dbReference type="Pfam" id="PF08448">
    <property type="entry name" value="PAS_4"/>
    <property type="match status" value="1"/>
</dbReference>
<sequence length="571" mass="61668">MARWWRTDDGSGDGDLAEAQTLETMPIGLMELDGQWTVRYVNAAAETMVGYSRTELLDRSYWDAFPANVDNEFGRAYREAVTTGVPQIVDAFYPEPLNRWFEVQAVPTPHGLWLYFSEVTARRQAVERLALLARVSDELVSTLHAPAAVARIPRLLVPALASWATVTVLGEDGSLRDVGGWHVERAKTPLVRRYASAAQESSPTTAPVLRAVTTGAPVTVSAAQLTGSAVRTVAAGAARVALQALTPGAMTVLPIRGRDRVLGALTLGYDKHRSPEAADLATAGEVADRTGLALDNARLYEQQRRLAEELQRSMLTAPPEPDHAHIVVRYLPAAEAARVGGDWYDAFVQPDGATTLVIGDVVGHDTAAAASMGQLRSMLRGIAVTGDAGPAQLLSQLDAAMTQLQLHTYATAALARFEQTTSELERGTTRMRWASAGHPPPLVIHPDGTIAEPATWRGDLMLGVDHTAQRSDSVIVLDRDTTVLLYTDGLIERRDSDLDGGMDRLRTAAAELADRPLDELCDQLISRLVQTRPEDDVALVAIRLHRQDRPRPDEAGALSVPATARPDPAGP</sequence>
<dbReference type="InterPro" id="IPR000014">
    <property type="entry name" value="PAS"/>
</dbReference>
<dbReference type="PROSITE" id="PS50112">
    <property type="entry name" value="PAS"/>
    <property type="match status" value="1"/>
</dbReference>
<dbReference type="InterPro" id="IPR001932">
    <property type="entry name" value="PPM-type_phosphatase-like_dom"/>
</dbReference>
<evidence type="ECO:0000256" key="1">
    <source>
        <dbReference type="ARBA" id="ARBA00022801"/>
    </source>
</evidence>
<keyword evidence="1" id="KW-0378">Hydrolase</keyword>
<proteinExistence type="predicted"/>
<dbReference type="SMART" id="SM00065">
    <property type="entry name" value="GAF"/>
    <property type="match status" value="1"/>
</dbReference>
<accession>A0A7K3VXF0</accession>
<feature type="region of interest" description="Disordered" evidence="2">
    <location>
        <begin position="548"/>
        <end position="571"/>
    </location>
</feature>
<dbReference type="RefSeq" id="WP_163479932.1">
    <property type="nucleotide sequence ID" value="NZ_JAAGWF010000003.1"/>
</dbReference>
<dbReference type="SUPFAM" id="SSF55781">
    <property type="entry name" value="GAF domain-like"/>
    <property type="match status" value="1"/>
</dbReference>
<dbReference type="NCBIfam" id="TIGR00229">
    <property type="entry name" value="sensory_box"/>
    <property type="match status" value="1"/>
</dbReference>
<organism evidence="4 5">
    <name type="scientific">Geodermatophilus sabuli</name>
    <dbReference type="NCBI Taxonomy" id="1564158"/>
    <lineage>
        <taxon>Bacteria</taxon>
        <taxon>Bacillati</taxon>
        <taxon>Actinomycetota</taxon>
        <taxon>Actinomycetes</taxon>
        <taxon>Geodermatophilales</taxon>
        <taxon>Geodermatophilaceae</taxon>
        <taxon>Geodermatophilus</taxon>
    </lineage>
</organism>
<dbReference type="Gene3D" id="3.60.40.10">
    <property type="entry name" value="PPM-type phosphatase domain"/>
    <property type="match status" value="1"/>
</dbReference>
<evidence type="ECO:0000313" key="4">
    <source>
        <dbReference type="EMBL" id="NEK56753.1"/>
    </source>
</evidence>
<feature type="domain" description="PAS" evidence="3">
    <location>
        <begin position="20"/>
        <end position="84"/>
    </location>
</feature>
<protein>
    <submittedName>
        <fullName evidence="4">SpoIIE family protein phosphatase</fullName>
    </submittedName>
</protein>
<dbReference type="PANTHER" id="PTHR43156:SF2">
    <property type="entry name" value="STAGE II SPORULATION PROTEIN E"/>
    <property type="match status" value="1"/>
</dbReference>
<dbReference type="SMART" id="SM00091">
    <property type="entry name" value="PAS"/>
    <property type="match status" value="1"/>
</dbReference>
<dbReference type="SMART" id="SM00331">
    <property type="entry name" value="PP2C_SIG"/>
    <property type="match status" value="1"/>
</dbReference>